<keyword evidence="2" id="KW-1185">Reference proteome</keyword>
<proteinExistence type="predicted"/>
<evidence type="ECO:0000313" key="2">
    <source>
        <dbReference type="Proteomes" id="UP001497382"/>
    </source>
</evidence>
<evidence type="ECO:0000313" key="1">
    <source>
        <dbReference type="EMBL" id="CAL1270085.1"/>
    </source>
</evidence>
<dbReference type="Proteomes" id="UP001497382">
    <property type="component" value="Unassembled WGS sequence"/>
</dbReference>
<comment type="caution">
    <text evidence="1">The sequence shown here is derived from an EMBL/GenBank/DDBJ whole genome shotgun (WGS) entry which is preliminary data.</text>
</comment>
<dbReference type="AlphaFoldDB" id="A0AAV1ZF27"/>
<reference evidence="1 2" key="1">
    <citation type="submission" date="2024-04" db="EMBL/GenBank/DDBJ databases">
        <authorList>
            <person name="Rising A."/>
            <person name="Reimegard J."/>
            <person name="Sonavane S."/>
            <person name="Akerstrom W."/>
            <person name="Nylinder S."/>
            <person name="Hedman E."/>
            <person name="Kallberg Y."/>
        </authorList>
    </citation>
    <scope>NUCLEOTIDE SEQUENCE [LARGE SCALE GENOMIC DNA]</scope>
</reference>
<sequence length="103" mass="11782">MKFCSRPIGNEGVTVKERILIGPRIRDLPNRVFLGSLCRVFMPELRKACGDTDKCANPDLNKFLAGVSFMPTTEWELNTYCPISYWDKAIVNIIAIIMKFRLL</sequence>
<accession>A0AAV1ZF27</accession>
<name>A0AAV1ZF27_9ARAC</name>
<organism evidence="1 2">
    <name type="scientific">Larinioides sclopetarius</name>
    <dbReference type="NCBI Taxonomy" id="280406"/>
    <lineage>
        <taxon>Eukaryota</taxon>
        <taxon>Metazoa</taxon>
        <taxon>Ecdysozoa</taxon>
        <taxon>Arthropoda</taxon>
        <taxon>Chelicerata</taxon>
        <taxon>Arachnida</taxon>
        <taxon>Araneae</taxon>
        <taxon>Araneomorphae</taxon>
        <taxon>Entelegynae</taxon>
        <taxon>Araneoidea</taxon>
        <taxon>Araneidae</taxon>
        <taxon>Larinioides</taxon>
    </lineage>
</organism>
<dbReference type="EMBL" id="CAXIEN010000046">
    <property type="protein sequence ID" value="CAL1270085.1"/>
    <property type="molecule type" value="Genomic_DNA"/>
</dbReference>
<gene>
    <name evidence="1" type="ORF">LARSCL_LOCUS5102</name>
</gene>
<protein>
    <submittedName>
        <fullName evidence="1">Uncharacterized protein</fullName>
    </submittedName>
</protein>